<evidence type="ECO:0000256" key="2">
    <source>
        <dbReference type="SAM" id="MobiDB-lite"/>
    </source>
</evidence>
<keyword evidence="1" id="KW-0378">Hydrolase</keyword>
<keyword evidence="1" id="KW-0234">DNA repair</keyword>
<feature type="domain" description="DNA helicase Pif1-like DEAD-box helicase" evidence="3">
    <location>
        <begin position="276"/>
        <end position="375"/>
    </location>
</feature>
<dbReference type="STRING" id="5627.A0A1C7MDS3"/>
<keyword evidence="1" id="KW-0233">DNA recombination</keyword>
<name>A0A1C7MDS3_GRIFR</name>
<keyword evidence="1" id="KW-0547">Nucleotide-binding</keyword>
<evidence type="ECO:0000256" key="1">
    <source>
        <dbReference type="RuleBase" id="RU363044"/>
    </source>
</evidence>
<dbReference type="GO" id="GO:0006310">
    <property type="term" value="P:DNA recombination"/>
    <property type="evidence" value="ECO:0007669"/>
    <property type="project" value="UniProtKB-KW"/>
</dbReference>
<keyword evidence="1 4" id="KW-0347">Helicase</keyword>
<accession>A0A1C7MDS3</accession>
<dbReference type="GO" id="GO:0043139">
    <property type="term" value="F:5'-3' DNA helicase activity"/>
    <property type="evidence" value="ECO:0007669"/>
    <property type="project" value="UniProtKB-EC"/>
</dbReference>
<keyword evidence="5" id="KW-1185">Reference proteome</keyword>
<reference evidence="4 5" key="1">
    <citation type="submission" date="2016-03" db="EMBL/GenBank/DDBJ databases">
        <title>Whole genome sequencing of Grifola frondosa 9006-11.</title>
        <authorList>
            <person name="Min B."/>
            <person name="Park H."/>
            <person name="Kim J.-G."/>
            <person name="Cho H."/>
            <person name="Oh Y.-L."/>
            <person name="Kong W.-S."/>
            <person name="Choi I.-G."/>
        </authorList>
    </citation>
    <scope>NUCLEOTIDE SEQUENCE [LARGE SCALE GENOMIC DNA]</scope>
    <source>
        <strain evidence="4 5">9006-11</strain>
    </source>
</reference>
<comment type="similarity">
    <text evidence="1">Belongs to the helicase family.</text>
</comment>
<dbReference type="OrthoDB" id="432234at2759"/>
<evidence type="ECO:0000313" key="4">
    <source>
        <dbReference type="EMBL" id="OBZ74982.1"/>
    </source>
</evidence>
<dbReference type="InterPro" id="IPR027417">
    <property type="entry name" value="P-loop_NTPase"/>
</dbReference>
<dbReference type="EC" id="5.6.2.3" evidence="1"/>
<comment type="cofactor">
    <cofactor evidence="1">
        <name>Mg(2+)</name>
        <dbReference type="ChEBI" id="CHEBI:18420"/>
    </cofactor>
</comment>
<keyword evidence="1" id="KW-0067">ATP-binding</keyword>
<dbReference type="PANTHER" id="PTHR47642:SF6">
    <property type="entry name" value="ATP-DEPENDENT DNA HELICASE"/>
    <property type="match status" value="1"/>
</dbReference>
<dbReference type="GO" id="GO:0000723">
    <property type="term" value="P:telomere maintenance"/>
    <property type="evidence" value="ECO:0007669"/>
    <property type="project" value="InterPro"/>
</dbReference>
<feature type="region of interest" description="Disordered" evidence="2">
    <location>
        <begin position="776"/>
        <end position="810"/>
    </location>
</feature>
<dbReference type="PANTHER" id="PTHR47642">
    <property type="entry name" value="ATP-DEPENDENT DNA HELICASE"/>
    <property type="match status" value="1"/>
</dbReference>
<dbReference type="SUPFAM" id="SSF52540">
    <property type="entry name" value="P-loop containing nucleoside triphosphate hydrolases"/>
    <property type="match status" value="2"/>
</dbReference>
<comment type="catalytic activity">
    <reaction evidence="1">
        <text>ATP + H2O = ADP + phosphate + H(+)</text>
        <dbReference type="Rhea" id="RHEA:13065"/>
        <dbReference type="ChEBI" id="CHEBI:15377"/>
        <dbReference type="ChEBI" id="CHEBI:15378"/>
        <dbReference type="ChEBI" id="CHEBI:30616"/>
        <dbReference type="ChEBI" id="CHEBI:43474"/>
        <dbReference type="ChEBI" id="CHEBI:456216"/>
        <dbReference type="EC" id="5.6.2.3"/>
    </reaction>
</comment>
<dbReference type="Pfam" id="PF05970">
    <property type="entry name" value="PIF1"/>
    <property type="match status" value="1"/>
</dbReference>
<proteinExistence type="inferred from homology"/>
<dbReference type="Proteomes" id="UP000092993">
    <property type="component" value="Unassembled WGS sequence"/>
</dbReference>
<dbReference type="AlphaFoldDB" id="A0A1C7MDS3"/>
<dbReference type="GO" id="GO:0006281">
    <property type="term" value="P:DNA repair"/>
    <property type="evidence" value="ECO:0007669"/>
    <property type="project" value="UniProtKB-KW"/>
</dbReference>
<gene>
    <name evidence="4" type="primary">pif1_5</name>
    <name evidence="4" type="ORF">A0H81_05473</name>
</gene>
<dbReference type="OMA" id="WAAPANE"/>
<protein>
    <recommendedName>
        <fullName evidence="1">ATP-dependent DNA helicase</fullName>
        <ecNumber evidence="1">5.6.2.3</ecNumber>
    </recommendedName>
</protein>
<evidence type="ECO:0000313" key="5">
    <source>
        <dbReference type="Proteomes" id="UP000092993"/>
    </source>
</evidence>
<dbReference type="InterPro" id="IPR010285">
    <property type="entry name" value="DNA_helicase_pif1-like_DEAD"/>
</dbReference>
<sequence>MLFKPGGWRTGKHLKEETLQWETAFNQAGFTDMHRRIMKNMNLLYECLDARDDYTAQRRAADREQLPAFAEGSHDDSYDACVEDYTEEDLVNSLDETVEHMGKRSAKHRLETAYMRELLSLLRPRVDEPPQFQDSPLYVPVTESMERRSPARWMSSVEHAKQQVLARKQGASDGSQITVRVPLQPPMTRANAIVREVSLDELNRLLDHSLDISRGPQDASIALFTKVVCTFNLNVEQTRAFYIIAIHLHHRVREPLHMYLGAWAAPANEPYRFVVLGPTGTAACIVDGMTYHSMLGFGHQSDSGSSVSALEKVRGRLERVDLIFIDEVSMISCGDLYKISAQISKSFNDPAHPFGGKSMIFAGDFAQLPPPVVDNTLYTAAILGRGAKAIVALLRKMLWERLVARVHYRGDSTPEHETTGCVIDPSSADATLDTPRFKNVSIITARNAHRDAINAFGVERFAADTGRRLHHFHSVDNYATANEAASVRATQRHIAATIDPVRKSDTIDCRVQNALWHLAPTATDHHAGILSLCEGMPVLLKHNDTTELCATNGAEGVVVGWDAHMSATGYEILDVLFVRLTNAPRTIHVAGLPDNVIPLTRHRKKIRCMLPSDEYVTIWREQVAVLWNFAMTDFGAQGKTRDRNVCHLKYCRNHQSIYTCLSRSASFKGTVLIGDLDSSKMQGGAAGDLRRELRELEILDSITKMRLTGTLPPEIHGNTRGPLIQSFQDYYGRRYVPDHVPTALNWADLPEADLQAPEAPAQWTLVGTDRKHKYVSASTPEADVSKPTKRTRQGKPANWTGLKSTSPDMIPHTHSRRLLDGRITQQLSPPSTGLVPRQRLFTV</sequence>
<organism evidence="4 5">
    <name type="scientific">Grifola frondosa</name>
    <name type="common">Maitake</name>
    <name type="synonym">Polyporus frondosus</name>
    <dbReference type="NCBI Taxonomy" id="5627"/>
    <lineage>
        <taxon>Eukaryota</taxon>
        <taxon>Fungi</taxon>
        <taxon>Dikarya</taxon>
        <taxon>Basidiomycota</taxon>
        <taxon>Agaricomycotina</taxon>
        <taxon>Agaricomycetes</taxon>
        <taxon>Polyporales</taxon>
        <taxon>Grifolaceae</taxon>
        <taxon>Grifola</taxon>
    </lineage>
</organism>
<dbReference type="Gene3D" id="3.40.50.300">
    <property type="entry name" value="P-loop containing nucleotide triphosphate hydrolases"/>
    <property type="match status" value="1"/>
</dbReference>
<dbReference type="GO" id="GO:0005524">
    <property type="term" value="F:ATP binding"/>
    <property type="evidence" value="ECO:0007669"/>
    <property type="project" value="UniProtKB-KW"/>
</dbReference>
<dbReference type="InterPro" id="IPR051055">
    <property type="entry name" value="PIF1_helicase"/>
</dbReference>
<dbReference type="EMBL" id="LUGG01000005">
    <property type="protein sequence ID" value="OBZ74982.1"/>
    <property type="molecule type" value="Genomic_DNA"/>
</dbReference>
<evidence type="ECO:0000259" key="3">
    <source>
        <dbReference type="Pfam" id="PF05970"/>
    </source>
</evidence>
<keyword evidence="1" id="KW-0227">DNA damage</keyword>
<dbReference type="GO" id="GO:0016887">
    <property type="term" value="F:ATP hydrolysis activity"/>
    <property type="evidence" value="ECO:0007669"/>
    <property type="project" value="RHEA"/>
</dbReference>
<comment type="caution">
    <text evidence="4">The sequence shown here is derived from an EMBL/GenBank/DDBJ whole genome shotgun (WGS) entry which is preliminary data.</text>
</comment>